<feature type="transmembrane region" description="Helical" evidence="6">
    <location>
        <begin position="226"/>
        <end position="255"/>
    </location>
</feature>
<evidence type="ECO:0000313" key="8">
    <source>
        <dbReference type="Proteomes" id="UP000305939"/>
    </source>
</evidence>
<evidence type="ECO:0000256" key="2">
    <source>
        <dbReference type="ARBA" id="ARBA00009773"/>
    </source>
</evidence>
<evidence type="ECO:0000256" key="4">
    <source>
        <dbReference type="ARBA" id="ARBA00022989"/>
    </source>
</evidence>
<feature type="transmembrane region" description="Helical" evidence="6">
    <location>
        <begin position="200"/>
        <end position="220"/>
    </location>
</feature>
<dbReference type="GO" id="GO:0016020">
    <property type="term" value="C:membrane"/>
    <property type="evidence" value="ECO:0007669"/>
    <property type="project" value="UniProtKB-SubCell"/>
</dbReference>
<keyword evidence="4 6" id="KW-1133">Transmembrane helix</keyword>
<proteinExistence type="inferred from homology"/>
<reference evidence="7 8" key="1">
    <citation type="submission" date="2019-04" db="EMBL/GenBank/DDBJ databases">
        <title>Draft genome sequence of Robertkochia marina CC-AMO-30D.</title>
        <authorList>
            <person name="Hameed A."/>
            <person name="Lin S.-Y."/>
            <person name="Shahina M."/>
            <person name="Lai W.-A."/>
            <person name="Young C.-C."/>
        </authorList>
    </citation>
    <scope>NUCLEOTIDE SEQUENCE [LARGE SCALE GENOMIC DNA]</scope>
    <source>
        <strain evidence="7 8">CC-AMO-30D</strain>
    </source>
</reference>
<protein>
    <submittedName>
        <fullName evidence="7">AI-2E family transporter</fullName>
    </submittedName>
</protein>
<feature type="transmembrane region" description="Helical" evidence="6">
    <location>
        <begin position="60"/>
        <end position="85"/>
    </location>
</feature>
<dbReference type="PANTHER" id="PTHR21716:SF4">
    <property type="entry name" value="TRANSMEMBRANE PROTEIN 245"/>
    <property type="match status" value="1"/>
</dbReference>
<dbReference type="OrthoDB" id="9773730at2"/>
<feature type="transmembrane region" description="Helical" evidence="6">
    <location>
        <begin position="146"/>
        <end position="166"/>
    </location>
</feature>
<evidence type="ECO:0000256" key="6">
    <source>
        <dbReference type="SAM" id="Phobius"/>
    </source>
</evidence>
<comment type="subcellular location">
    <subcellularLocation>
        <location evidence="1">Membrane</location>
        <topology evidence="1">Multi-pass membrane protein</topology>
    </subcellularLocation>
</comment>
<feature type="transmembrane region" description="Helical" evidence="6">
    <location>
        <begin position="15"/>
        <end position="48"/>
    </location>
</feature>
<name>A0A4S3M485_9FLAO</name>
<organism evidence="7 8">
    <name type="scientific">Robertkochia marina</name>
    <dbReference type="NCBI Taxonomy" id="1227945"/>
    <lineage>
        <taxon>Bacteria</taxon>
        <taxon>Pseudomonadati</taxon>
        <taxon>Bacteroidota</taxon>
        <taxon>Flavobacteriia</taxon>
        <taxon>Flavobacteriales</taxon>
        <taxon>Flavobacteriaceae</taxon>
        <taxon>Robertkochia</taxon>
    </lineage>
</organism>
<keyword evidence="5 6" id="KW-0472">Membrane</keyword>
<dbReference type="Pfam" id="PF01594">
    <property type="entry name" value="AI-2E_transport"/>
    <property type="match status" value="1"/>
</dbReference>
<keyword evidence="8" id="KW-1185">Reference proteome</keyword>
<dbReference type="AlphaFoldDB" id="A0A4S3M485"/>
<evidence type="ECO:0000313" key="7">
    <source>
        <dbReference type="EMBL" id="THD69976.1"/>
    </source>
</evidence>
<comment type="similarity">
    <text evidence="2">Belongs to the autoinducer-2 exporter (AI-2E) (TC 2.A.86) family.</text>
</comment>
<evidence type="ECO:0000256" key="3">
    <source>
        <dbReference type="ARBA" id="ARBA00022692"/>
    </source>
</evidence>
<dbReference type="InterPro" id="IPR002549">
    <property type="entry name" value="AI-2E-like"/>
</dbReference>
<dbReference type="RefSeq" id="WP_136335464.1">
    <property type="nucleotide sequence ID" value="NZ_QXMP01000002.1"/>
</dbReference>
<dbReference type="EMBL" id="SSMC01000001">
    <property type="protein sequence ID" value="THD69976.1"/>
    <property type="molecule type" value="Genomic_DNA"/>
</dbReference>
<feature type="transmembrane region" description="Helical" evidence="6">
    <location>
        <begin position="297"/>
        <end position="327"/>
    </location>
</feature>
<gene>
    <name evidence="7" type="ORF">E7Z59_06515</name>
</gene>
<accession>A0A4S3M485</accession>
<evidence type="ECO:0000256" key="5">
    <source>
        <dbReference type="ARBA" id="ARBA00023136"/>
    </source>
</evidence>
<evidence type="ECO:0000256" key="1">
    <source>
        <dbReference type="ARBA" id="ARBA00004141"/>
    </source>
</evidence>
<feature type="transmembrane region" description="Helical" evidence="6">
    <location>
        <begin position="267"/>
        <end position="285"/>
    </location>
</feature>
<comment type="caution">
    <text evidence="7">The sequence shown here is derived from an EMBL/GenBank/DDBJ whole genome shotgun (WGS) entry which is preliminary data.</text>
</comment>
<keyword evidence="3 6" id="KW-0812">Transmembrane</keyword>
<sequence length="345" mass="38616">MKNTLLSPDLLRQVFILALILLSGFLIIGEMLPYLSGVLGAITLFTLFKGLMRKMLDRGLGAVTAASVIILTSIIIVIIPLWLIIRLIFSRIEEATKHSNTFIEALRERLKALESVIDLDFASEIQPQAINSWVSDNLELLLGSTFQVLVTLSIMYFLLFYMLIYVKEFKNWLRQFLPLNHKTVEMLADEIDQIVRSNALGIPMVALMQGIIALLGYYLFGAPNPLFWFVITIFGSMIPIIGTALAIIPVTLILFTSGHTWAALGMLLYGIFVVGTTDNLFRIFIQNKIANLHPLITLIGVVIGIPLFGFLGLIFGPLLLSLFMLLIKIYTAEYGEMQEEGEEDE</sequence>
<dbReference type="Proteomes" id="UP000305939">
    <property type="component" value="Unassembled WGS sequence"/>
</dbReference>
<dbReference type="PANTHER" id="PTHR21716">
    <property type="entry name" value="TRANSMEMBRANE PROTEIN"/>
    <property type="match status" value="1"/>
</dbReference>